<gene>
    <name evidence="1" type="ORF">OKA104_LOCUS54009</name>
</gene>
<evidence type="ECO:0000313" key="1">
    <source>
        <dbReference type="EMBL" id="CAF4448145.1"/>
    </source>
</evidence>
<dbReference type="AlphaFoldDB" id="A0A820S9Z6"/>
<organism evidence="1 2">
    <name type="scientific">Adineta steineri</name>
    <dbReference type="NCBI Taxonomy" id="433720"/>
    <lineage>
        <taxon>Eukaryota</taxon>
        <taxon>Metazoa</taxon>
        <taxon>Spiralia</taxon>
        <taxon>Gnathifera</taxon>
        <taxon>Rotifera</taxon>
        <taxon>Eurotatoria</taxon>
        <taxon>Bdelloidea</taxon>
        <taxon>Adinetida</taxon>
        <taxon>Adinetidae</taxon>
        <taxon>Adineta</taxon>
    </lineage>
</organism>
<protein>
    <submittedName>
        <fullName evidence="1">Uncharacterized protein</fullName>
    </submittedName>
</protein>
<reference evidence="1" key="1">
    <citation type="submission" date="2021-02" db="EMBL/GenBank/DDBJ databases">
        <authorList>
            <person name="Nowell W R."/>
        </authorList>
    </citation>
    <scope>NUCLEOTIDE SEQUENCE</scope>
</reference>
<sequence length="131" mass="15441">NDEYSVQIKYHTNNHELIIELFHNGIKTNSISLNNDQCSTFTRRFCDTTSELNELLTDLLMQTSTDDCSILKIGKKIWSFSIHFPIVSLNLEENQNEEEISLDPLDWTDTRIFGHKIMDDMIDYLRDIRRI</sequence>
<comment type="caution">
    <text evidence="1">The sequence shown here is derived from an EMBL/GenBank/DDBJ whole genome shotgun (WGS) entry which is preliminary data.</text>
</comment>
<dbReference type="Proteomes" id="UP000663881">
    <property type="component" value="Unassembled WGS sequence"/>
</dbReference>
<name>A0A820S9Z6_9BILA</name>
<proteinExistence type="predicted"/>
<dbReference type="EMBL" id="CAJOAY010034914">
    <property type="protein sequence ID" value="CAF4448145.1"/>
    <property type="molecule type" value="Genomic_DNA"/>
</dbReference>
<accession>A0A820S9Z6</accession>
<evidence type="ECO:0000313" key="2">
    <source>
        <dbReference type="Proteomes" id="UP000663881"/>
    </source>
</evidence>
<feature type="non-terminal residue" evidence="1">
    <location>
        <position position="1"/>
    </location>
</feature>
<feature type="non-terminal residue" evidence="1">
    <location>
        <position position="131"/>
    </location>
</feature>